<dbReference type="InterPro" id="IPR000847">
    <property type="entry name" value="LysR_HTH_N"/>
</dbReference>
<dbReference type="PANTHER" id="PTHR30126">
    <property type="entry name" value="HTH-TYPE TRANSCRIPTIONAL REGULATOR"/>
    <property type="match status" value="1"/>
</dbReference>
<evidence type="ECO:0000256" key="3">
    <source>
        <dbReference type="ARBA" id="ARBA00023125"/>
    </source>
</evidence>
<gene>
    <name evidence="6" type="primary">yofA</name>
    <name evidence="6" type="ORF">VRLFYP33_02469</name>
</gene>
<dbReference type="PANTHER" id="PTHR30126:SF64">
    <property type="entry name" value="HTH-TYPE TRANSCRIPTIONAL REGULATOR CITR"/>
    <property type="match status" value="1"/>
</dbReference>
<evidence type="ECO:0000259" key="5">
    <source>
        <dbReference type="PROSITE" id="PS50931"/>
    </source>
</evidence>
<evidence type="ECO:0000256" key="4">
    <source>
        <dbReference type="ARBA" id="ARBA00023163"/>
    </source>
</evidence>
<dbReference type="Pfam" id="PF03466">
    <property type="entry name" value="LysR_substrate"/>
    <property type="match status" value="1"/>
</dbReference>
<organism evidence="6">
    <name type="scientific">Veillonella ratti</name>
    <dbReference type="NCBI Taxonomy" id="103892"/>
    <lineage>
        <taxon>Bacteria</taxon>
        <taxon>Bacillati</taxon>
        <taxon>Bacillota</taxon>
        <taxon>Negativicutes</taxon>
        <taxon>Veillonellales</taxon>
        <taxon>Veillonellaceae</taxon>
        <taxon>Veillonella</taxon>
    </lineage>
</organism>
<dbReference type="RefSeq" id="WP_156703949.1">
    <property type="nucleotide sequence ID" value="NZ_CACRUX010000007.1"/>
</dbReference>
<dbReference type="CDD" id="cd05466">
    <property type="entry name" value="PBP2_LTTR_substrate"/>
    <property type="match status" value="1"/>
</dbReference>
<dbReference type="AlphaFoldDB" id="A0A6N2YVC0"/>
<reference evidence="6" key="1">
    <citation type="submission" date="2019-11" db="EMBL/GenBank/DDBJ databases">
        <authorList>
            <person name="Feng L."/>
        </authorList>
    </citation>
    <scope>NUCLEOTIDE SEQUENCE</scope>
    <source>
        <strain evidence="6">VrattiLFYP33</strain>
    </source>
</reference>
<dbReference type="SUPFAM" id="SSF53850">
    <property type="entry name" value="Periplasmic binding protein-like II"/>
    <property type="match status" value="1"/>
</dbReference>
<proteinExistence type="inferred from homology"/>
<dbReference type="PROSITE" id="PS50931">
    <property type="entry name" value="HTH_LYSR"/>
    <property type="match status" value="1"/>
</dbReference>
<dbReference type="SUPFAM" id="SSF46785">
    <property type="entry name" value="Winged helix' DNA-binding domain"/>
    <property type="match status" value="1"/>
</dbReference>
<feature type="domain" description="HTH lysR-type" evidence="5">
    <location>
        <begin position="5"/>
        <end position="62"/>
    </location>
</feature>
<dbReference type="GO" id="GO:0000976">
    <property type="term" value="F:transcription cis-regulatory region binding"/>
    <property type="evidence" value="ECO:0007669"/>
    <property type="project" value="TreeGrafter"/>
</dbReference>
<dbReference type="InterPro" id="IPR036390">
    <property type="entry name" value="WH_DNA-bd_sf"/>
</dbReference>
<evidence type="ECO:0000256" key="1">
    <source>
        <dbReference type="ARBA" id="ARBA00009437"/>
    </source>
</evidence>
<comment type="similarity">
    <text evidence="1">Belongs to the LysR transcriptional regulatory family.</text>
</comment>
<dbReference type="PRINTS" id="PR00039">
    <property type="entry name" value="HTHLYSR"/>
</dbReference>
<dbReference type="Gene3D" id="1.10.10.10">
    <property type="entry name" value="Winged helix-like DNA-binding domain superfamily/Winged helix DNA-binding domain"/>
    <property type="match status" value="1"/>
</dbReference>
<keyword evidence="2" id="KW-0805">Transcription regulation</keyword>
<name>A0A6N2YVC0_9FIRM</name>
<keyword evidence="3" id="KW-0238">DNA-binding</keyword>
<dbReference type="InterPro" id="IPR036388">
    <property type="entry name" value="WH-like_DNA-bd_sf"/>
</dbReference>
<protein>
    <submittedName>
        <fullName evidence="6">HTH-type transcriptional regulator YofA</fullName>
    </submittedName>
</protein>
<accession>A0A6N2YVC0</accession>
<evidence type="ECO:0000313" key="6">
    <source>
        <dbReference type="EMBL" id="VYT69786.1"/>
    </source>
</evidence>
<dbReference type="EMBL" id="CACRUX010000007">
    <property type="protein sequence ID" value="VYT69786.1"/>
    <property type="molecule type" value="Genomic_DNA"/>
</dbReference>
<evidence type="ECO:0000256" key="2">
    <source>
        <dbReference type="ARBA" id="ARBA00023015"/>
    </source>
</evidence>
<dbReference type="InterPro" id="IPR005119">
    <property type="entry name" value="LysR_subst-bd"/>
</dbReference>
<dbReference type="Gene3D" id="3.40.190.290">
    <property type="match status" value="1"/>
</dbReference>
<dbReference type="FunFam" id="1.10.10.10:FF:000001">
    <property type="entry name" value="LysR family transcriptional regulator"/>
    <property type="match status" value="1"/>
</dbReference>
<sequence>MDELPTLQELQSFITYSKMGNFTLAAQAANITQSAFSAQMKKLERLVGVKLIARSTRGSRLTAEGEKFLPEAEHIIETLERAIHSIRLANKLERPMLNVGILRSIGDVRMNAHVSYFQQTNPNFSISIYDMEEEEMLLDLRENRIDIGTCYLPNNKDMSSYESIAIREDSVVYYAPKRELPVGKVLNTEELLDYPMVMYPPKYFMSHRLKSYFSEEGRQSLPHLVRLSNPYAMIDYCQRNEAGSLISRHLLDALGIKDGIYALAKPLNLQVCFVYRNNNSKWETMKTFMDYIVQKVGVNG</sequence>
<keyword evidence="4" id="KW-0804">Transcription</keyword>
<dbReference type="Pfam" id="PF00126">
    <property type="entry name" value="HTH_1"/>
    <property type="match status" value="1"/>
</dbReference>
<dbReference type="GO" id="GO:0003700">
    <property type="term" value="F:DNA-binding transcription factor activity"/>
    <property type="evidence" value="ECO:0007669"/>
    <property type="project" value="InterPro"/>
</dbReference>